<evidence type="ECO:0000313" key="3">
    <source>
        <dbReference type="Proteomes" id="UP000572754"/>
    </source>
</evidence>
<organism evidence="2 3">
    <name type="scientific">Fusarium circinatum</name>
    <name type="common">Pitch canker fungus</name>
    <name type="synonym">Gibberella circinata</name>
    <dbReference type="NCBI Taxonomy" id="48490"/>
    <lineage>
        <taxon>Eukaryota</taxon>
        <taxon>Fungi</taxon>
        <taxon>Dikarya</taxon>
        <taxon>Ascomycota</taxon>
        <taxon>Pezizomycotina</taxon>
        <taxon>Sordariomycetes</taxon>
        <taxon>Hypocreomycetidae</taxon>
        <taxon>Hypocreales</taxon>
        <taxon>Nectriaceae</taxon>
        <taxon>Fusarium</taxon>
        <taxon>Fusarium fujikuroi species complex</taxon>
    </lineage>
</organism>
<protein>
    <submittedName>
        <fullName evidence="2">Uncharacterized protein</fullName>
    </submittedName>
</protein>
<dbReference type="EMBL" id="JAAQPE010000073">
    <property type="protein sequence ID" value="KAF5687557.1"/>
    <property type="molecule type" value="Genomic_DNA"/>
</dbReference>
<feature type="region of interest" description="Disordered" evidence="1">
    <location>
        <begin position="69"/>
        <end position="95"/>
    </location>
</feature>
<accession>A0A8H5X504</accession>
<dbReference type="AlphaFoldDB" id="A0A8H5X504"/>
<sequence length="179" mass="20050">MRKRFTLEDLNRTLILMYITIDYRARGGTSAKTTKVLIDKNPSGTFQTLHEPVPEIHWVTSILSSQEEEKAAWPPTTLAPGDTCNSDSSGQRDDDEGDLVMVLKEPNSTNLVPDVLIRQSGTVKGKPEWESDKDVLNHPKVKLVLKLQLFLVHPSQSLPHVDALLDLTTYNLVPHITTQ</sequence>
<proteinExistence type="predicted"/>
<reference evidence="2 3" key="2">
    <citation type="submission" date="2020-05" db="EMBL/GenBank/DDBJ databases">
        <title>Identification and distribution of gene clusters putatively required for synthesis of sphingolipid metabolism inhibitors in phylogenetically diverse species of the filamentous fungus Fusarium.</title>
        <authorList>
            <person name="Kim H.-S."/>
            <person name="Busman M."/>
            <person name="Brown D.W."/>
            <person name="Divon H."/>
            <person name="Uhlig S."/>
            <person name="Proctor R.H."/>
        </authorList>
    </citation>
    <scope>NUCLEOTIDE SEQUENCE [LARGE SCALE GENOMIC DNA]</scope>
    <source>
        <strain evidence="2 3">NRRL 25331</strain>
    </source>
</reference>
<reference evidence="3" key="1">
    <citation type="journal article" date="2020" name="BMC Genomics">
        <title>Correction to: Identification and distribution of gene clusters required for synthesis of sphingolipid metabolism inhibitors in diverse species of the filamentous fungus Fusarium.</title>
        <authorList>
            <person name="Kim H.S."/>
            <person name="Lohmar J.M."/>
            <person name="Busman M."/>
            <person name="Brown D.W."/>
            <person name="Naumann T.A."/>
            <person name="Divon H.H."/>
            <person name="Lysoe E."/>
            <person name="Uhlig S."/>
            <person name="Proctor R.H."/>
        </authorList>
    </citation>
    <scope>NUCLEOTIDE SEQUENCE [LARGE SCALE GENOMIC DNA]</scope>
    <source>
        <strain evidence="3">NRRL 25331</strain>
    </source>
</reference>
<dbReference type="Proteomes" id="UP000572754">
    <property type="component" value="Unassembled WGS sequence"/>
</dbReference>
<evidence type="ECO:0000313" key="2">
    <source>
        <dbReference type="EMBL" id="KAF5687557.1"/>
    </source>
</evidence>
<comment type="caution">
    <text evidence="2">The sequence shown here is derived from an EMBL/GenBank/DDBJ whole genome shotgun (WGS) entry which is preliminary data.</text>
</comment>
<keyword evidence="3" id="KW-1185">Reference proteome</keyword>
<name>A0A8H5X504_FUSCI</name>
<evidence type="ECO:0000256" key="1">
    <source>
        <dbReference type="SAM" id="MobiDB-lite"/>
    </source>
</evidence>
<gene>
    <name evidence="2" type="ORF">FCIRC_2263</name>
</gene>